<dbReference type="GO" id="GO:0046872">
    <property type="term" value="F:metal ion binding"/>
    <property type="evidence" value="ECO:0007669"/>
    <property type="project" value="UniProtKB-KW"/>
</dbReference>
<feature type="domain" description="Thioredoxin" evidence="5">
    <location>
        <begin position="260"/>
        <end position="405"/>
    </location>
</feature>
<gene>
    <name evidence="6" type="ORF">BD935_03480</name>
</gene>
<proteinExistence type="inferred from homology"/>
<organism evidence="6 7">
    <name type="scientific">Marine Group III euryarchaeote CG-Epi1</name>
    <dbReference type="NCBI Taxonomy" id="1888995"/>
    <lineage>
        <taxon>Archaea</taxon>
        <taxon>Methanobacteriati</taxon>
        <taxon>Thermoplasmatota</taxon>
        <taxon>Thermoplasmata</taxon>
        <taxon>Candidatus Thermoprofundales</taxon>
    </lineage>
</organism>
<dbReference type="Pfam" id="PF02630">
    <property type="entry name" value="SCO1-SenC"/>
    <property type="match status" value="1"/>
</dbReference>
<comment type="caution">
    <text evidence="6">The sequence shown here is derived from an EMBL/GenBank/DDBJ whole genome shotgun (WGS) entry which is preliminary data.</text>
</comment>
<evidence type="ECO:0000256" key="4">
    <source>
        <dbReference type="PIRSR" id="PIRSR603782-2"/>
    </source>
</evidence>
<dbReference type="Pfam" id="PF00578">
    <property type="entry name" value="AhpC-TSA"/>
    <property type="match status" value="1"/>
</dbReference>
<feature type="domain" description="Thioredoxin" evidence="5">
    <location>
        <begin position="50"/>
        <end position="257"/>
    </location>
</feature>
<comment type="similarity">
    <text evidence="1">Belongs to the SCO1/2 family.</text>
</comment>
<reference evidence="6 7" key="1">
    <citation type="submission" date="2016-08" db="EMBL/GenBank/DDBJ databases">
        <title>New Insights into Marine Group III Euryarchaeota, from dark to light.</title>
        <authorList>
            <person name="Haro-Moreno J.M."/>
            <person name="Rodriguez-Valera F."/>
            <person name="Lopez-Garcia P."/>
            <person name="Moreira D."/>
            <person name="Martin-Cuadrado A.B."/>
        </authorList>
    </citation>
    <scope>NUCLEOTIDE SEQUENCE [LARGE SCALE GENOMIC DNA]</scope>
    <source>
        <strain evidence="6">CG-Epi1</strain>
    </source>
</reference>
<keyword evidence="2 3" id="KW-0186">Copper</keyword>
<dbReference type="InterPro" id="IPR013766">
    <property type="entry name" value="Thioredoxin_domain"/>
</dbReference>
<protein>
    <recommendedName>
        <fullName evidence="5">Thioredoxin domain-containing protein</fullName>
    </recommendedName>
</protein>
<feature type="disulfide bond" description="Redox-active" evidence="4">
    <location>
        <begin position="88"/>
        <end position="92"/>
    </location>
</feature>
<dbReference type="PANTHER" id="PTHR12151:SF25">
    <property type="entry name" value="LINALOOL DEHYDRATASE_ISOMERASE DOMAIN-CONTAINING PROTEIN"/>
    <property type="match status" value="1"/>
</dbReference>
<feature type="binding site" evidence="3">
    <location>
        <position position="88"/>
    </location>
    <ligand>
        <name>Cu cation</name>
        <dbReference type="ChEBI" id="CHEBI:23378"/>
    </ligand>
</feature>
<evidence type="ECO:0000313" key="7">
    <source>
        <dbReference type="Proteomes" id="UP000183080"/>
    </source>
</evidence>
<dbReference type="GO" id="GO:0016491">
    <property type="term" value="F:oxidoreductase activity"/>
    <property type="evidence" value="ECO:0007669"/>
    <property type="project" value="InterPro"/>
</dbReference>
<evidence type="ECO:0000313" key="6">
    <source>
        <dbReference type="EMBL" id="OIR21077.1"/>
    </source>
</evidence>
<sequence>MWSENMNQSIPTIFIVFMFLASTGCLDALTNSGDSGKFWGEDCEDVSEEICPSGEAPDFSLVDQNGDTVNLTLYEDKIVVVSFVYTYCPDICPALTYQLRKLSEELGDDYGESVEFITITVDPERDTPERLASFAANNNADWRFLTSVSNDSFGDMVSIWADYRVYVDIDEEACSGNGHYMEGYDGCHCNPGFMQDSNDTYFGKDVCITDPNYSNLNVSFEQGSIEYDIILALEEFNEAGGIISEDFALQAIDAYVSQTFPSSWTLPGIDNSTHKSRDYYNNNLTLIEFFHTDCSVCNAQIPDLKEFHANYSDQVDVISIGGYSLGSNVDDISTIEDFASEHNVSWPYVLDEEGTMMTKFGLESRYPSWVLLEGNLSSGLPQVVDTFVGRESYDDLVHRIDNRSSPINVSEQLAEVIDYFGHWKQDHVSDTDMLSIISDLLGYEFENEAVEEVANYGVSHSNKLYLIDKEGNVRVVWRGIEWTYASVYHDIQLLML</sequence>
<dbReference type="STRING" id="1888995.BD935_03480"/>
<dbReference type="AlphaFoldDB" id="A0A1J5TX48"/>
<dbReference type="GO" id="GO:0016209">
    <property type="term" value="F:antioxidant activity"/>
    <property type="evidence" value="ECO:0007669"/>
    <property type="project" value="InterPro"/>
</dbReference>
<evidence type="ECO:0000256" key="3">
    <source>
        <dbReference type="PIRSR" id="PIRSR603782-1"/>
    </source>
</evidence>
<keyword evidence="3" id="KW-0479">Metal-binding</keyword>
<dbReference type="Gene3D" id="3.40.30.10">
    <property type="entry name" value="Glutaredoxin"/>
    <property type="match status" value="3"/>
</dbReference>
<dbReference type="EMBL" id="MIZA01000002">
    <property type="protein sequence ID" value="OIR21077.1"/>
    <property type="molecule type" value="Genomic_DNA"/>
</dbReference>
<keyword evidence="4" id="KW-1015">Disulfide bond</keyword>
<evidence type="ECO:0000259" key="5">
    <source>
        <dbReference type="PROSITE" id="PS51352"/>
    </source>
</evidence>
<dbReference type="CDD" id="cd02968">
    <property type="entry name" value="SCO"/>
    <property type="match status" value="1"/>
</dbReference>
<evidence type="ECO:0000256" key="1">
    <source>
        <dbReference type="ARBA" id="ARBA00010996"/>
    </source>
</evidence>
<name>A0A1J5TX48_9ARCH</name>
<accession>A0A1J5TX48</accession>
<dbReference type="InterPro" id="IPR003782">
    <property type="entry name" value="SCO1/SenC"/>
</dbReference>
<dbReference type="PANTHER" id="PTHR12151">
    <property type="entry name" value="ELECTRON TRANSPORT PROTIN SCO1/SENC FAMILY MEMBER"/>
    <property type="match status" value="1"/>
</dbReference>
<feature type="binding site" evidence="3">
    <location>
        <position position="92"/>
    </location>
    <ligand>
        <name>Cu cation</name>
        <dbReference type="ChEBI" id="CHEBI:23378"/>
    </ligand>
</feature>
<dbReference type="PROSITE" id="PS51352">
    <property type="entry name" value="THIOREDOXIN_2"/>
    <property type="match status" value="2"/>
</dbReference>
<dbReference type="CDD" id="cd02966">
    <property type="entry name" value="TlpA_like_family"/>
    <property type="match status" value="1"/>
</dbReference>
<dbReference type="SUPFAM" id="SSF52833">
    <property type="entry name" value="Thioredoxin-like"/>
    <property type="match status" value="2"/>
</dbReference>
<dbReference type="InterPro" id="IPR036249">
    <property type="entry name" value="Thioredoxin-like_sf"/>
</dbReference>
<dbReference type="Proteomes" id="UP000183080">
    <property type="component" value="Unassembled WGS sequence"/>
</dbReference>
<evidence type="ECO:0000256" key="2">
    <source>
        <dbReference type="ARBA" id="ARBA00023008"/>
    </source>
</evidence>
<dbReference type="InterPro" id="IPR000866">
    <property type="entry name" value="AhpC/TSA"/>
</dbReference>